<evidence type="ECO:0000313" key="2">
    <source>
        <dbReference type="EMBL" id="PTC32146.1"/>
    </source>
</evidence>
<reference evidence="2 4" key="2">
    <citation type="submission" date="2018-03" db="EMBL/GenBank/DDBJ databases">
        <title>Diversity of bacteria associated with corn roots inoculated with woodland soils in Canada, and Description of Pseudomonas aylmerense sp. nov.</title>
        <authorList>
            <person name="Tambong J.T."/>
            <person name="Xu R."/>
            <person name="Tchagang C."/>
        </authorList>
    </citation>
    <scope>NUCLEOTIDE SEQUENCE [LARGE SCALE GENOMIC DNA]</scope>
    <source>
        <strain evidence="2 4">S1E44</strain>
    </source>
</reference>
<dbReference type="AlphaFoldDB" id="A0A2T4G949"/>
<organism evidence="2 4">
    <name type="scientific">Pseudomonas aylmerensis</name>
    <dbReference type="NCBI Taxonomy" id="1869229"/>
    <lineage>
        <taxon>Bacteria</taxon>
        <taxon>Pseudomonadati</taxon>
        <taxon>Pseudomonadota</taxon>
        <taxon>Gammaproteobacteria</taxon>
        <taxon>Pseudomonadales</taxon>
        <taxon>Pseudomonadaceae</taxon>
        <taxon>Pseudomonas</taxon>
    </lineage>
</organism>
<dbReference type="EMBL" id="MAUE01000045">
    <property type="protein sequence ID" value="OCW19322.1"/>
    <property type="molecule type" value="Genomic_DNA"/>
</dbReference>
<dbReference type="OrthoDB" id="1102561at2"/>
<evidence type="ECO:0000313" key="3">
    <source>
        <dbReference type="Proteomes" id="UP000095081"/>
    </source>
</evidence>
<keyword evidence="3" id="KW-1185">Reference proteome</keyword>
<sequence length="478" mass="53617">MSSSDVVNAQLQNQISTTDFNKFDQFLESLGLPKENILAVPAERQVIQENFPRFVMSLPPELKRDSRYLSKFAAASAIGLFDAALNYVWNEVVLNLRKKTIIYGLELFFDAAVGGKFRDLFSSEADLSGLKDKVLLDSCHKLELISEITYKKLTHILIMRNDIGASHPNDANINAFELMGWLQTCVQEVINDTPSAAALQVKAFVENLRNQTTVIDVSTLQHMQGAIKELHTRNCDNVLQTIFGMYISAGANNILKKNISLVSPFVWASSDDNLKYKLGVQLDGYRANLHNEKFADGNEFFEFCNGNKYKSLEARVIIIDELVDELLSAHNGWNNFYNEVPPARKLLSYIVSEADIPHERRDKIIRAILICRVGNGVSYNAGVSPAGRPVYDSFIAKLGDDNVVQALVAFYRPELHVVLSNQYCKINAVQILNDMRKNVISDKLKQIVDYLVANAVNLEKVMKSTEFKALAATHINFG</sequence>
<name>A0A2T4G949_9PSED</name>
<dbReference type="Proteomes" id="UP000095081">
    <property type="component" value="Unassembled WGS sequence"/>
</dbReference>
<dbReference type="EMBL" id="PYWW01000008">
    <property type="protein sequence ID" value="PTC32146.1"/>
    <property type="molecule type" value="Genomic_DNA"/>
</dbReference>
<evidence type="ECO:0000313" key="1">
    <source>
        <dbReference type="EMBL" id="OCW19322.1"/>
    </source>
</evidence>
<dbReference type="Proteomes" id="UP000240571">
    <property type="component" value="Unassembled WGS sequence"/>
</dbReference>
<gene>
    <name evidence="1" type="ORF">BBG20_26105</name>
    <name evidence="2" type="ORF">C9382_04580</name>
</gene>
<dbReference type="RefSeq" id="WP_065908595.1">
    <property type="nucleotide sequence ID" value="NZ_MAUE01000045.1"/>
</dbReference>
<accession>A0A2T4G949</accession>
<comment type="caution">
    <text evidence="2">The sequence shown here is derived from an EMBL/GenBank/DDBJ whole genome shotgun (WGS) entry which is preliminary data.</text>
</comment>
<proteinExistence type="predicted"/>
<evidence type="ECO:0000313" key="4">
    <source>
        <dbReference type="Proteomes" id="UP000240571"/>
    </source>
</evidence>
<protein>
    <submittedName>
        <fullName evidence="2">Uncharacterized protein</fullName>
    </submittedName>
</protein>
<reference evidence="1 3" key="1">
    <citation type="submission" date="2016-06" db="EMBL/GenBank/DDBJ databases">
        <title>Draft genome sequence of Pseudomonas sp. S1E40, a novel strain antagonistic activity to fungal plant pathogen.</title>
        <authorList>
            <person name="Tambong J.T."/>
            <person name="Tchagang C."/>
            <person name="Xu R."/>
        </authorList>
    </citation>
    <scope>NUCLEOTIDE SEQUENCE [LARGE SCALE GENOMIC DNA]</scope>
    <source>
        <strain evidence="1 3">S1E40</strain>
    </source>
</reference>